<evidence type="ECO:0000259" key="7">
    <source>
        <dbReference type="PROSITE" id="PS51296"/>
    </source>
</evidence>
<dbReference type="PROSITE" id="PS51296">
    <property type="entry name" value="RIESKE"/>
    <property type="match status" value="1"/>
</dbReference>
<dbReference type="InterPro" id="IPR036922">
    <property type="entry name" value="Rieske_2Fe-2S_sf"/>
</dbReference>
<proteinExistence type="inferred from homology"/>
<accession>A0ABS9SUM1</accession>
<dbReference type="PANTHER" id="PTHR21496:SF0">
    <property type="entry name" value="RIESKE DOMAIN-CONTAINING PROTEIN"/>
    <property type="match status" value="1"/>
</dbReference>
<dbReference type="EMBL" id="JAKWJU010000002">
    <property type="protein sequence ID" value="MCH6159741.1"/>
    <property type="molecule type" value="Genomic_DNA"/>
</dbReference>
<comment type="similarity">
    <text evidence="6">Belongs to the bacterial ring-hydroxylating dioxygenase ferredoxin component family.</text>
</comment>
<keyword evidence="4" id="KW-0411">Iron-sulfur</keyword>
<dbReference type="SUPFAM" id="SSF50022">
    <property type="entry name" value="ISP domain"/>
    <property type="match status" value="1"/>
</dbReference>
<feature type="domain" description="Rieske" evidence="7">
    <location>
        <begin position="9"/>
        <end position="105"/>
    </location>
</feature>
<dbReference type="Gene3D" id="2.102.10.10">
    <property type="entry name" value="Rieske [2Fe-2S] iron-sulphur domain"/>
    <property type="match status" value="1"/>
</dbReference>
<dbReference type="CDD" id="cd03528">
    <property type="entry name" value="Rieske_RO_ferredoxin"/>
    <property type="match status" value="1"/>
</dbReference>
<comment type="cofactor">
    <cofactor evidence="5">
        <name>[2Fe-2S] cluster</name>
        <dbReference type="ChEBI" id="CHEBI:190135"/>
    </cofactor>
</comment>
<evidence type="ECO:0000256" key="4">
    <source>
        <dbReference type="ARBA" id="ARBA00023014"/>
    </source>
</evidence>
<evidence type="ECO:0000256" key="6">
    <source>
        <dbReference type="ARBA" id="ARBA00038001"/>
    </source>
</evidence>
<dbReference type="Pfam" id="PF00355">
    <property type="entry name" value="Rieske"/>
    <property type="match status" value="1"/>
</dbReference>
<dbReference type="InterPro" id="IPR017941">
    <property type="entry name" value="Rieske_2Fe-2S"/>
</dbReference>
<sequence length="109" mass="12128">MVSGPEPGWYALTDAREVEEDDCVRVTLHGRAYAVFNVAGDYYVTDDCCTHQEASLSEGYVQDDTVECPRHQGVFHIPTGKAMGPPLTRPLRVYPARVDDGKVWARVSE</sequence>
<reference evidence="8" key="1">
    <citation type="submission" date="2022-03" db="EMBL/GenBank/DDBJ databases">
        <authorList>
            <person name="Santos J.D.N."/>
            <person name="Kallscheuer N."/>
            <person name="Jogler C."/>
            <person name="Lage O.M."/>
        </authorList>
    </citation>
    <scope>NUCLEOTIDE SEQUENCE</scope>
    <source>
        <strain evidence="8">M600PL45_2</strain>
    </source>
</reference>
<gene>
    <name evidence="8" type="ORF">MMA15_04700</name>
</gene>
<keyword evidence="1" id="KW-0001">2Fe-2S</keyword>
<evidence type="ECO:0000256" key="2">
    <source>
        <dbReference type="ARBA" id="ARBA00022723"/>
    </source>
</evidence>
<protein>
    <submittedName>
        <fullName evidence="8">Non-heme iron oxygenase ferredoxin subunit</fullName>
    </submittedName>
</protein>
<keyword evidence="9" id="KW-1185">Reference proteome</keyword>
<dbReference type="RefSeq" id="WP_241057701.1">
    <property type="nucleotide sequence ID" value="NZ_JAKWJU010000002.1"/>
</dbReference>
<evidence type="ECO:0000313" key="8">
    <source>
        <dbReference type="EMBL" id="MCH6159741.1"/>
    </source>
</evidence>
<keyword evidence="2" id="KW-0479">Metal-binding</keyword>
<keyword evidence="3" id="KW-0408">Iron</keyword>
<comment type="caution">
    <text evidence="8">The sequence shown here is derived from an EMBL/GenBank/DDBJ whole genome shotgun (WGS) entry which is preliminary data.</text>
</comment>
<dbReference type="PANTHER" id="PTHR21496">
    <property type="entry name" value="FERREDOXIN-RELATED"/>
    <property type="match status" value="1"/>
</dbReference>
<organism evidence="8 9">
    <name type="scientific">Streptomyces marispadix</name>
    <dbReference type="NCBI Taxonomy" id="2922868"/>
    <lineage>
        <taxon>Bacteria</taxon>
        <taxon>Bacillati</taxon>
        <taxon>Actinomycetota</taxon>
        <taxon>Actinomycetes</taxon>
        <taxon>Kitasatosporales</taxon>
        <taxon>Streptomycetaceae</taxon>
        <taxon>Streptomyces</taxon>
    </lineage>
</organism>
<evidence type="ECO:0000313" key="9">
    <source>
        <dbReference type="Proteomes" id="UP001166784"/>
    </source>
</evidence>
<evidence type="ECO:0000256" key="5">
    <source>
        <dbReference type="ARBA" id="ARBA00034078"/>
    </source>
</evidence>
<name>A0ABS9SUM1_9ACTN</name>
<reference evidence="8" key="2">
    <citation type="journal article" date="2023" name="Int. J. Syst. Evol. Microbiol.">
        <title>Streptomyces marispadix sp. nov., isolated from marine beach sediment of the Northern Coast of Portugal.</title>
        <authorList>
            <person name="dos Santos J.D.N."/>
            <person name="Vitorino I.R."/>
            <person name="Kallscheuer N."/>
            <person name="Srivastava A."/>
            <person name="Krautwurst S."/>
            <person name="Marz M."/>
            <person name="Jogler C."/>
            <person name="Lobo Da Cunha A."/>
            <person name="Catita J."/>
            <person name="Goncalves H."/>
            <person name="Gonzalez I."/>
            <person name="Reyes F."/>
            <person name="Lage O.M."/>
        </authorList>
    </citation>
    <scope>NUCLEOTIDE SEQUENCE</scope>
    <source>
        <strain evidence="8">M600PL45_2</strain>
    </source>
</reference>
<evidence type="ECO:0000256" key="1">
    <source>
        <dbReference type="ARBA" id="ARBA00022714"/>
    </source>
</evidence>
<dbReference type="Proteomes" id="UP001166784">
    <property type="component" value="Unassembled WGS sequence"/>
</dbReference>
<evidence type="ECO:0000256" key="3">
    <source>
        <dbReference type="ARBA" id="ARBA00023004"/>
    </source>
</evidence>